<evidence type="ECO:0000313" key="2">
    <source>
        <dbReference type="Proteomes" id="UP000198915"/>
    </source>
</evidence>
<sequence>MVTVNDESTTAKLKQEVANTKQQISELTPRIEKMKSQYEGNRQVAVDKLQFYSEMGLDTWLSLLLQESSPADVMGSQWLIERNLDAYMRDLDQLYLEY</sequence>
<keyword evidence="2" id="KW-1185">Reference proteome</keyword>
<protein>
    <submittedName>
        <fullName evidence="1">Uncharacterized protein</fullName>
    </submittedName>
</protein>
<dbReference type="EMBL" id="FORT01000011">
    <property type="protein sequence ID" value="SFK31412.1"/>
    <property type="molecule type" value="Genomic_DNA"/>
</dbReference>
<dbReference type="Proteomes" id="UP000198915">
    <property type="component" value="Unassembled WGS sequence"/>
</dbReference>
<name>A0A1I3YHW5_9BACL</name>
<dbReference type="STRING" id="1884381.SAMN05518846_111148"/>
<evidence type="ECO:0000313" key="1">
    <source>
        <dbReference type="EMBL" id="SFK31412.1"/>
    </source>
</evidence>
<proteinExistence type="predicted"/>
<reference evidence="2" key="1">
    <citation type="submission" date="2016-10" db="EMBL/GenBank/DDBJ databases">
        <authorList>
            <person name="Varghese N."/>
            <person name="Submissions S."/>
        </authorList>
    </citation>
    <scope>NUCLEOTIDE SEQUENCE [LARGE SCALE GENOMIC DNA]</scope>
    <source>
        <strain evidence="2">OK042</strain>
    </source>
</reference>
<accession>A0A1I3YHW5</accession>
<organism evidence="1 2">
    <name type="scientific">Brevibacillus centrosporus</name>
    <dbReference type="NCBI Taxonomy" id="54910"/>
    <lineage>
        <taxon>Bacteria</taxon>
        <taxon>Bacillati</taxon>
        <taxon>Bacillota</taxon>
        <taxon>Bacilli</taxon>
        <taxon>Bacillales</taxon>
        <taxon>Paenibacillaceae</taxon>
        <taxon>Brevibacillus</taxon>
    </lineage>
</organism>
<dbReference type="RefSeq" id="WP_258957780.1">
    <property type="nucleotide sequence ID" value="NZ_FORT01000011.1"/>
</dbReference>
<dbReference type="AlphaFoldDB" id="A0A1I3YHW5"/>
<gene>
    <name evidence="1" type="ORF">SAMN05518846_111148</name>
</gene>